<dbReference type="STRING" id="1817867.A3F83_16535"/>
<dbReference type="Gene3D" id="3.40.220.10">
    <property type="entry name" value="Leucine Aminopeptidase, subunit E, domain 1"/>
    <property type="match status" value="1"/>
</dbReference>
<dbReference type="PANTHER" id="PTHR11106">
    <property type="entry name" value="GANGLIOSIDE INDUCED DIFFERENTIATION ASSOCIATED PROTEIN 2-RELATED"/>
    <property type="match status" value="1"/>
</dbReference>
<dbReference type="Pfam" id="PF01661">
    <property type="entry name" value="Macro"/>
    <property type="match status" value="1"/>
</dbReference>
<dbReference type="PANTHER" id="PTHR11106:SF111">
    <property type="entry name" value="MACRO DOMAIN-CONTAINING PROTEIN"/>
    <property type="match status" value="1"/>
</dbReference>
<sequence length="179" mass="18891">MEYQAGKTVISLIKGDITLCEVDALVNAANSRLQMGGGVAGAIRRAGGESIQAECDRIGGTPVGTAVMTGGGKLKARHVIHAVGPIMGMGNEDARLEVATHSALALADKHELSSIALPAISSGIFGYPIERCARRMLSTTISYLESGEHTLEKVVFCLFDDTALTEFSTALEELKKSRE</sequence>
<evidence type="ECO:0000313" key="2">
    <source>
        <dbReference type="EMBL" id="OGG06942.1"/>
    </source>
</evidence>
<evidence type="ECO:0000313" key="3">
    <source>
        <dbReference type="Proteomes" id="UP000179129"/>
    </source>
</evidence>
<dbReference type="InterPro" id="IPR043472">
    <property type="entry name" value="Macro_dom-like"/>
</dbReference>
<organism evidence="2 3">
    <name type="scientific">Candidatus Glassbacteria bacterium RIFCSPLOWO2_12_FULL_58_11</name>
    <dbReference type="NCBI Taxonomy" id="1817867"/>
    <lineage>
        <taxon>Bacteria</taxon>
        <taxon>Candidatus Glassiibacteriota</taxon>
    </lineage>
</organism>
<dbReference type="SUPFAM" id="SSF52949">
    <property type="entry name" value="Macro domain-like"/>
    <property type="match status" value="1"/>
</dbReference>
<dbReference type="PROSITE" id="PS51154">
    <property type="entry name" value="MACRO"/>
    <property type="match status" value="1"/>
</dbReference>
<dbReference type="AlphaFoldDB" id="A0A1F5Z4A6"/>
<gene>
    <name evidence="2" type="ORF">A3F83_16535</name>
</gene>
<proteinExistence type="predicted"/>
<dbReference type="InterPro" id="IPR002589">
    <property type="entry name" value="Macro_dom"/>
</dbReference>
<dbReference type="Proteomes" id="UP000179129">
    <property type="component" value="Unassembled WGS sequence"/>
</dbReference>
<name>A0A1F5Z4A6_9BACT</name>
<reference evidence="2 3" key="1">
    <citation type="journal article" date="2016" name="Nat. Commun.">
        <title>Thousands of microbial genomes shed light on interconnected biogeochemical processes in an aquifer system.</title>
        <authorList>
            <person name="Anantharaman K."/>
            <person name="Brown C.T."/>
            <person name="Hug L.A."/>
            <person name="Sharon I."/>
            <person name="Castelle C.J."/>
            <person name="Probst A.J."/>
            <person name="Thomas B.C."/>
            <person name="Singh A."/>
            <person name="Wilkins M.J."/>
            <person name="Karaoz U."/>
            <person name="Brodie E.L."/>
            <person name="Williams K.H."/>
            <person name="Hubbard S.S."/>
            <person name="Banfield J.F."/>
        </authorList>
    </citation>
    <scope>NUCLEOTIDE SEQUENCE [LARGE SCALE GENOMIC DNA]</scope>
</reference>
<comment type="caution">
    <text evidence="2">The sequence shown here is derived from an EMBL/GenBank/DDBJ whole genome shotgun (WGS) entry which is preliminary data.</text>
</comment>
<protein>
    <submittedName>
        <fullName evidence="2">O-acetyl-ADP-ribose deacetylase</fullName>
    </submittedName>
</protein>
<dbReference type="SMART" id="SM00506">
    <property type="entry name" value="A1pp"/>
    <property type="match status" value="1"/>
</dbReference>
<evidence type="ECO:0000259" key="1">
    <source>
        <dbReference type="PROSITE" id="PS51154"/>
    </source>
</evidence>
<dbReference type="EMBL" id="MFIX01000002">
    <property type="protein sequence ID" value="OGG06942.1"/>
    <property type="molecule type" value="Genomic_DNA"/>
</dbReference>
<accession>A0A1F5Z4A6</accession>
<feature type="domain" description="Macro" evidence="1">
    <location>
        <begin position="1"/>
        <end position="175"/>
    </location>
</feature>